<gene>
    <name evidence="9" type="ORF">BW737_001850</name>
</gene>
<evidence type="ECO:0000313" key="9">
    <source>
        <dbReference type="EMBL" id="PHP53558.1"/>
    </source>
</evidence>
<accession>A0ABX4MDP8</accession>
<evidence type="ECO:0000256" key="4">
    <source>
        <dbReference type="ARBA" id="ARBA00022840"/>
    </source>
</evidence>
<sequence>MGLHLGACAARACCSARGCIMDEQTRLECWSDACSFLFDGHLPSSSPVLLSVGAQPGAGKTQAIDAVMRKLYPGEPFVKVIGDDLRQFHPNFPALSRSVDPEAMPAATAELSGWLVGRALAYAAEHGYSAVVEGTLRRPETTLGTLAQFAKAGSRTHLVVLGVSAFDSWTGCIDRYLSALEAGRAARWTPLAAHDAGLMGTPQTLLAAASSPDVHRLSIVDRAGAVHYDNLRGDDGEWVRPERAVAVLTELRNRPGDSADRLVRVDSLAGRAEMLKVAQVVREGIAHARQLAGTRPARTKADVLGQIAERSKQRSQADQLGLERPSQRRDRSNRSL</sequence>
<dbReference type="Gene3D" id="3.40.50.300">
    <property type="entry name" value="P-loop containing nucleotide triphosphate hydrolases"/>
    <property type="match status" value="1"/>
</dbReference>
<dbReference type="Pfam" id="PF06414">
    <property type="entry name" value="Zeta_toxin"/>
    <property type="match status" value="1"/>
</dbReference>
<evidence type="ECO:0000313" key="10">
    <source>
        <dbReference type="Proteomes" id="UP000194577"/>
    </source>
</evidence>
<dbReference type="EMBL" id="MTPX02000013">
    <property type="protein sequence ID" value="PHP53558.1"/>
    <property type="molecule type" value="Genomic_DNA"/>
</dbReference>
<evidence type="ECO:0000256" key="1">
    <source>
        <dbReference type="ARBA" id="ARBA00009104"/>
    </source>
</evidence>
<dbReference type="Proteomes" id="UP000194577">
    <property type="component" value="Unassembled WGS sequence"/>
</dbReference>
<feature type="compositionally biased region" description="Basic and acidic residues" evidence="7">
    <location>
        <begin position="325"/>
        <end position="336"/>
    </location>
</feature>
<evidence type="ECO:0000256" key="7">
    <source>
        <dbReference type="SAM" id="MobiDB-lite"/>
    </source>
</evidence>
<keyword evidence="10" id="KW-1185">Reference proteome</keyword>
<feature type="domain" description="Zeta toxin" evidence="8">
    <location>
        <begin position="43"/>
        <end position="230"/>
    </location>
</feature>
<dbReference type="InterPro" id="IPR010488">
    <property type="entry name" value="Zeta_toxin_domain"/>
</dbReference>
<evidence type="ECO:0000256" key="2">
    <source>
        <dbReference type="ARBA" id="ARBA00011963"/>
    </source>
</evidence>
<feature type="region of interest" description="Disordered" evidence="7">
    <location>
        <begin position="308"/>
        <end position="336"/>
    </location>
</feature>
<protein>
    <recommendedName>
        <fullName evidence="5">UDP-N-acetylglucosamine kinase</fullName>
        <ecNumber evidence="2">2.7.1.176</ecNumber>
    </recommendedName>
    <alternativeName>
        <fullName evidence="5">UDP-N-acetylglucosamine kinase</fullName>
    </alternativeName>
</protein>
<comment type="caution">
    <text evidence="9">The sequence shown here is derived from an EMBL/GenBank/DDBJ whole genome shotgun (WGS) entry which is preliminary data.</text>
</comment>
<reference evidence="9 10" key="1">
    <citation type="submission" date="2017-10" db="EMBL/GenBank/DDBJ databases">
        <title>Draft genome sequence of cellulolytic Actinomyces sp CtC72 isolated from cattle rumen fluid.</title>
        <authorList>
            <person name="Joshi A.J."/>
            <person name="Vasudevan G."/>
            <person name="Lanjekar V.B."/>
            <person name="Hivarkar S."/>
            <person name="Engineer A."/>
            <person name="Pore S.D."/>
            <person name="Dhakephalkar P.K."/>
            <person name="Dagar S."/>
        </authorList>
    </citation>
    <scope>NUCLEOTIDE SEQUENCE [LARGE SCALE GENOMIC DNA]</scope>
    <source>
        <strain evidence="10">CtC72</strain>
    </source>
</reference>
<comment type="similarity">
    <text evidence="1">Belongs to the zeta toxin family.</text>
</comment>
<comment type="catalytic activity">
    <reaction evidence="6">
        <text>UDP-N-acetyl-alpha-D-glucosamine + ATP = UDP-N-acetyl-alpha-D-glucosamine 3'-phosphate + ADP + H(+)</text>
        <dbReference type="Rhea" id="RHEA:32671"/>
        <dbReference type="ChEBI" id="CHEBI:15378"/>
        <dbReference type="ChEBI" id="CHEBI:30616"/>
        <dbReference type="ChEBI" id="CHEBI:57705"/>
        <dbReference type="ChEBI" id="CHEBI:64353"/>
        <dbReference type="ChEBI" id="CHEBI:456216"/>
        <dbReference type="EC" id="2.7.1.176"/>
    </reaction>
</comment>
<evidence type="ECO:0000259" key="8">
    <source>
        <dbReference type="Pfam" id="PF06414"/>
    </source>
</evidence>
<keyword evidence="4" id="KW-0067">ATP-binding</keyword>
<keyword evidence="3" id="KW-0547">Nucleotide-binding</keyword>
<dbReference type="EC" id="2.7.1.176" evidence="2"/>
<evidence type="ECO:0000256" key="6">
    <source>
        <dbReference type="ARBA" id="ARBA00048178"/>
    </source>
</evidence>
<dbReference type="RefSeq" id="WP_086615860.1">
    <property type="nucleotide sequence ID" value="NZ_MTPX02000013.1"/>
</dbReference>
<dbReference type="SUPFAM" id="SSF52540">
    <property type="entry name" value="P-loop containing nucleoside triphosphate hydrolases"/>
    <property type="match status" value="1"/>
</dbReference>
<dbReference type="InterPro" id="IPR027417">
    <property type="entry name" value="P-loop_NTPase"/>
</dbReference>
<name>A0ABX4MDP8_9ACTO</name>
<evidence type="ECO:0000256" key="5">
    <source>
        <dbReference type="ARBA" id="ARBA00032897"/>
    </source>
</evidence>
<organism evidence="9 10">
    <name type="scientific">Actinomyces ruminis</name>
    <dbReference type="NCBI Taxonomy" id="1937003"/>
    <lineage>
        <taxon>Bacteria</taxon>
        <taxon>Bacillati</taxon>
        <taxon>Actinomycetota</taxon>
        <taxon>Actinomycetes</taxon>
        <taxon>Actinomycetales</taxon>
        <taxon>Actinomycetaceae</taxon>
        <taxon>Actinomyces</taxon>
    </lineage>
</organism>
<evidence type="ECO:0000256" key="3">
    <source>
        <dbReference type="ARBA" id="ARBA00022741"/>
    </source>
</evidence>
<proteinExistence type="inferred from homology"/>